<dbReference type="RefSeq" id="WP_258423894.1">
    <property type="nucleotide sequence ID" value="NZ_JANSUY010000012.1"/>
</dbReference>
<accession>A0A9X2P736</accession>
<protein>
    <submittedName>
        <fullName evidence="2">Transmembrane 220 family protein</fullName>
    </submittedName>
</protein>
<feature type="transmembrane region" description="Helical" evidence="1">
    <location>
        <begin position="101"/>
        <end position="119"/>
    </location>
</feature>
<dbReference type="Pfam" id="PF15071">
    <property type="entry name" value="TMEM220"/>
    <property type="match status" value="1"/>
</dbReference>
<organism evidence="2 3">
    <name type="scientific">Aquiflexum gelatinilyticum</name>
    <dbReference type="NCBI Taxonomy" id="2961943"/>
    <lineage>
        <taxon>Bacteria</taxon>
        <taxon>Pseudomonadati</taxon>
        <taxon>Bacteroidota</taxon>
        <taxon>Cytophagia</taxon>
        <taxon>Cytophagales</taxon>
        <taxon>Cyclobacteriaceae</taxon>
        <taxon>Aquiflexum</taxon>
    </lineage>
</organism>
<feature type="transmembrane region" description="Helical" evidence="1">
    <location>
        <begin position="30"/>
        <end position="48"/>
    </location>
</feature>
<dbReference type="EMBL" id="JANSUY010000012">
    <property type="protein sequence ID" value="MCR9016036.1"/>
    <property type="molecule type" value="Genomic_DNA"/>
</dbReference>
<sequence length="123" mass="14111">MKNFPKYFFIFWSIVFLLFAYWQVNDPDPQIWVSVYILAAIFSGLAVMGKHPIIPLGIIIVACIVGAVYFYPTSVSEWVNYELENKDLTMKTQESEEARETFGLLIIAAILSVSAYFGWKNKI</sequence>
<keyword evidence="1" id="KW-1133">Transmembrane helix</keyword>
<dbReference type="PANTHER" id="PTHR34262:SF1">
    <property type="entry name" value="TRANSMEMBRANE PROTEIN 220"/>
    <property type="match status" value="1"/>
</dbReference>
<keyword evidence="1 2" id="KW-0812">Transmembrane</keyword>
<dbReference type="PANTHER" id="PTHR34262">
    <property type="entry name" value="TRANSMEMBRANE PROTEIN 220"/>
    <property type="match status" value="1"/>
</dbReference>
<proteinExistence type="predicted"/>
<dbReference type="AlphaFoldDB" id="A0A9X2P736"/>
<gene>
    <name evidence="2" type="ORF">NU887_13400</name>
</gene>
<dbReference type="InterPro" id="IPR029377">
    <property type="entry name" value="TMEM220"/>
</dbReference>
<evidence type="ECO:0000256" key="1">
    <source>
        <dbReference type="SAM" id="Phobius"/>
    </source>
</evidence>
<evidence type="ECO:0000313" key="3">
    <source>
        <dbReference type="Proteomes" id="UP001142175"/>
    </source>
</evidence>
<feature type="transmembrane region" description="Helical" evidence="1">
    <location>
        <begin position="7"/>
        <end position="24"/>
    </location>
</feature>
<feature type="transmembrane region" description="Helical" evidence="1">
    <location>
        <begin position="53"/>
        <end position="71"/>
    </location>
</feature>
<name>A0A9X2P736_9BACT</name>
<reference evidence="2" key="1">
    <citation type="submission" date="2022-08" db="EMBL/GenBank/DDBJ databases">
        <authorList>
            <person name="Zhang D."/>
        </authorList>
    </citation>
    <scope>NUCLEOTIDE SEQUENCE</scope>
    <source>
        <strain evidence="2">XJ19-11</strain>
    </source>
</reference>
<evidence type="ECO:0000313" key="2">
    <source>
        <dbReference type="EMBL" id="MCR9016036.1"/>
    </source>
</evidence>
<comment type="caution">
    <text evidence="2">The sequence shown here is derived from an EMBL/GenBank/DDBJ whole genome shotgun (WGS) entry which is preliminary data.</text>
</comment>
<dbReference type="Proteomes" id="UP001142175">
    <property type="component" value="Unassembled WGS sequence"/>
</dbReference>
<keyword evidence="3" id="KW-1185">Reference proteome</keyword>
<keyword evidence="1" id="KW-0472">Membrane</keyword>